<sequence length="257" mass="29462">MIAALMLLGAGAARAQYAHFPVAGTIEYEKTVHVKNFMKRHLSMSKDEGFDRTYIEQLMAKAPDSYVFKNKMMFNGSESRYEPIKEERTGIMRSIMWFGFDYETTYYKDIKNGVFRSVADYVGSNILTQDSLLKVKWKITDEYRTIAGYNCRRANGVVLDSVFIVAFYTDEIPLSSGPGAFHGLPGMILGVAVPEQHYNIYATKVTFVQPQVMAEMGKKKDKPMTRAELKTFLYDRMRVGDWNTEQQFNFLLTGLYL</sequence>
<organism evidence="1 2">
    <name type="scientific">Sphingobacterium allocomposti</name>
    <dbReference type="NCBI Taxonomy" id="415956"/>
    <lineage>
        <taxon>Bacteria</taxon>
        <taxon>Pseudomonadati</taxon>
        <taxon>Bacteroidota</taxon>
        <taxon>Sphingobacteriia</taxon>
        <taxon>Sphingobacteriales</taxon>
        <taxon>Sphingobacteriaceae</taxon>
        <taxon>Sphingobacterium</taxon>
    </lineage>
</organism>
<name>A0A5S5DTC2_9SPHI</name>
<protein>
    <submittedName>
        <fullName evidence="1">GLPGLI family protein</fullName>
    </submittedName>
</protein>
<comment type="caution">
    <text evidence="1">The sequence shown here is derived from an EMBL/GenBank/DDBJ whole genome shotgun (WGS) entry which is preliminary data.</text>
</comment>
<proteinExistence type="predicted"/>
<dbReference type="InterPro" id="IPR005901">
    <property type="entry name" value="GLPGLI"/>
</dbReference>
<dbReference type="Pfam" id="PF09697">
    <property type="entry name" value="Porph_ging"/>
    <property type="match status" value="1"/>
</dbReference>
<dbReference type="NCBIfam" id="TIGR01200">
    <property type="entry name" value="GLPGLI"/>
    <property type="match status" value="1"/>
</dbReference>
<dbReference type="EMBL" id="VNHX01000001">
    <property type="protein sequence ID" value="TYP98628.1"/>
    <property type="molecule type" value="Genomic_DNA"/>
</dbReference>
<accession>A0A5S5DTC2</accession>
<gene>
    <name evidence="1" type="ORF">BC792_101286</name>
</gene>
<evidence type="ECO:0000313" key="1">
    <source>
        <dbReference type="EMBL" id="TYP98628.1"/>
    </source>
</evidence>
<evidence type="ECO:0000313" key="2">
    <source>
        <dbReference type="Proteomes" id="UP000325105"/>
    </source>
</evidence>
<dbReference type="AlphaFoldDB" id="A0A5S5DTC2"/>
<reference evidence="1 2" key="1">
    <citation type="submission" date="2019-07" db="EMBL/GenBank/DDBJ databases">
        <title>Genomic Encyclopedia of Archaeal and Bacterial Type Strains, Phase II (KMG-II): from individual species to whole genera.</title>
        <authorList>
            <person name="Goeker M."/>
        </authorList>
    </citation>
    <scope>NUCLEOTIDE SEQUENCE [LARGE SCALE GENOMIC DNA]</scope>
    <source>
        <strain evidence="1 2">DSM 18850</strain>
    </source>
</reference>
<keyword evidence="2" id="KW-1185">Reference proteome</keyword>
<dbReference type="Proteomes" id="UP000325105">
    <property type="component" value="Unassembled WGS sequence"/>
</dbReference>